<gene>
    <name evidence="1" type="ORF">J34TS1_08700</name>
</gene>
<organism evidence="1 2">
    <name type="scientific">Paenibacillus azoreducens</name>
    <dbReference type="NCBI Taxonomy" id="116718"/>
    <lineage>
        <taxon>Bacteria</taxon>
        <taxon>Bacillati</taxon>
        <taxon>Bacillota</taxon>
        <taxon>Bacilli</taxon>
        <taxon>Bacillales</taxon>
        <taxon>Paenibacillaceae</taxon>
        <taxon>Paenibacillus</taxon>
    </lineage>
</organism>
<evidence type="ECO:0000313" key="2">
    <source>
        <dbReference type="Proteomes" id="UP000682811"/>
    </source>
</evidence>
<comment type="caution">
    <text evidence="1">The sequence shown here is derived from an EMBL/GenBank/DDBJ whole genome shotgun (WGS) entry which is preliminary data.</text>
</comment>
<protein>
    <recommendedName>
        <fullName evidence="3">Phospholipase C/D domain-containing protein</fullName>
    </recommendedName>
</protein>
<dbReference type="RefSeq" id="WP_212977154.1">
    <property type="nucleotide sequence ID" value="NZ_AP025343.1"/>
</dbReference>
<accession>A0A920CP87</accession>
<reference evidence="1 2" key="1">
    <citation type="submission" date="2021-03" db="EMBL/GenBank/DDBJ databases">
        <title>Antimicrobial resistance genes in bacteria isolated from Japanese honey, and their potential for conferring macrolide and lincosamide resistance in the American foulbrood pathogen Paenibacillus larvae.</title>
        <authorList>
            <person name="Okamoto M."/>
            <person name="Kumagai M."/>
            <person name="Kanamori H."/>
            <person name="Takamatsu D."/>
        </authorList>
    </citation>
    <scope>NUCLEOTIDE SEQUENCE [LARGE SCALE GENOMIC DNA]</scope>
    <source>
        <strain evidence="1 2">J34TS1</strain>
    </source>
</reference>
<name>A0A920CP87_9BACL</name>
<proteinExistence type="predicted"/>
<evidence type="ECO:0008006" key="3">
    <source>
        <dbReference type="Google" id="ProtNLM"/>
    </source>
</evidence>
<dbReference type="AlphaFoldDB" id="A0A920CP87"/>
<sequence length="214" mass="25340">MPWPMVHFAVAQKLSFSDPSPAFLLGSISPDAIHAREHVTRQDKGVTHFVREERFPSIETLQNACIEYLDKDRNAEWKEFILGYFAHIYTDIRWTETLYVDFEQQYSGDPAETRKTYHREVSQLEFDLLKHTAWAKDALIKLRQAHAFALDPFLTWDEVGRYRDSKIKWLQDNRNEPGIQNSYFQEEKAKHFIENTANELKELFQAWRIDTKGE</sequence>
<dbReference type="EMBL" id="BORT01000002">
    <property type="protein sequence ID" value="GIO46105.1"/>
    <property type="molecule type" value="Genomic_DNA"/>
</dbReference>
<evidence type="ECO:0000313" key="1">
    <source>
        <dbReference type="EMBL" id="GIO46105.1"/>
    </source>
</evidence>
<dbReference type="Proteomes" id="UP000682811">
    <property type="component" value="Unassembled WGS sequence"/>
</dbReference>
<keyword evidence="2" id="KW-1185">Reference proteome</keyword>